<evidence type="ECO:0000313" key="1">
    <source>
        <dbReference type="EMBL" id="KAI4821031.1"/>
    </source>
</evidence>
<dbReference type="EMBL" id="CM043793">
    <property type="protein sequence ID" value="KAI4821031.1"/>
    <property type="molecule type" value="Genomic_DNA"/>
</dbReference>
<accession>A0ACB9X594</accession>
<comment type="caution">
    <text evidence="1">The sequence shown here is derived from an EMBL/GenBank/DDBJ whole genome shotgun (WGS) entry which is preliminary data.</text>
</comment>
<feature type="non-terminal residue" evidence="1">
    <location>
        <position position="57"/>
    </location>
</feature>
<protein>
    <submittedName>
        <fullName evidence="1">Uncharacterized protein</fullName>
    </submittedName>
</protein>
<evidence type="ECO:0000313" key="2">
    <source>
        <dbReference type="Proteomes" id="UP001057452"/>
    </source>
</evidence>
<organism evidence="1 2">
    <name type="scientific">Chaenocephalus aceratus</name>
    <name type="common">Blackfin icefish</name>
    <name type="synonym">Chaenichthys aceratus</name>
    <dbReference type="NCBI Taxonomy" id="36190"/>
    <lineage>
        <taxon>Eukaryota</taxon>
        <taxon>Metazoa</taxon>
        <taxon>Chordata</taxon>
        <taxon>Craniata</taxon>
        <taxon>Vertebrata</taxon>
        <taxon>Euteleostomi</taxon>
        <taxon>Actinopterygii</taxon>
        <taxon>Neopterygii</taxon>
        <taxon>Teleostei</taxon>
        <taxon>Neoteleostei</taxon>
        <taxon>Acanthomorphata</taxon>
        <taxon>Eupercaria</taxon>
        <taxon>Perciformes</taxon>
        <taxon>Notothenioidei</taxon>
        <taxon>Channichthyidae</taxon>
        <taxon>Chaenocephalus</taxon>
    </lineage>
</organism>
<name>A0ACB9X594_CHAAC</name>
<proteinExistence type="predicted"/>
<reference evidence="1" key="1">
    <citation type="submission" date="2022-05" db="EMBL/GenBank/DDBJ databases">
        <title>Chromosome-level genome of Chaenocephalus aceratus.</title>
        <authorList>
            <person name="Park H."/>
        </authorList>
    </citation>
    <scope>NUCLEOTIDE SEQUENCE</scope>
    <source>
        <strain evidence="1">KU_202001</strain>
    </source>
</reference>
<sequence>LEDLPASCCQSQGKMGFVGFVKPTDKTPLETAEREGGRLDKPMGLSTSPLNNLHRLH</sequence>
<keyword evidence="2" id="KW-1185">Reference proteome</keyword>
<dbReference type="Proteomes" id="UP001057452">
    <property type="component" value="Chromosome 9"/>
</dbReference>
<feature type="non-terminal residue" evidence="1">
    <location>
        <position position="1"/>
    </location>
</feature>
<gene>
    <name evidence="1" type="ORF">KUCAC02_028983</name>
</gene>